<reference evidence="2 3" key="1">
    <citation type="submission" date="2019-03" db="EMBL/GenBank/DDBJ databases">
        <title>Rhodosporidium diobovatum UCD-FST 08-225 genome sequencing, assembly, and annotation.</title>
        <authorList>
            <person name="Fakankun I.U."/>
            <person name="Fristensky B."/>
            <person name="Levin D.B."/>
        </authorList>
    </citation>
    <scope>NUCLEOTIDE SEQUENCE [LARGE SCALE GENOMIC DNA]</scope>
    <source>
        <strain evidence="2 3">UCD-FST 08-225</strain>
    </source>
</reference>
<dbReference type="InterPro" id="IPR051531">
    <property type="entry name" value="N-acetyltransferase"/>
</dbReference>
<name>A0A5C5G2M4_9BASI</name>
<dbReference type="GO" id="GO:0016747">
    <property type="term" value="F:acyltransferase activity, transferring groups other than amino-acyl groups"/>
    <property type="evidence" value="ECO:0007669"/>
    <property type="project" value="InterPro"/>
</dbReference>
<comment type="caution">
    <text evidence="2">The sequence shown here is derived from an EMBL/GenBank/DDBJ whole genome shotgun (WGS) entry which is preliminary data.</text>
</comment>
<sequence length="195" mass="21514">MLRPPSFTSARLVYRAPRFPQDEAVFADFLSDPGVLLGAVPTTCKPLNTAELAYFKKVSEEASPGLAVFACLPLSDAEPTKPGEPVGWLNLAQVGEFGGVHRKACFGLFFSAKHSRKGYATEAVEWLLEIAFVSYGLHRLEANCFAWNTAALRVYDKCGFTVEGTRRQVFWQEGGWRDDNCPVRPSHSLALALLD</sequence>
<dbReference type="PANTHER" id="PTHR43792">
    <property type="entry name" value="GNAT FAMILY, PUTATIVE (AFU_ORTHOLOGUE AFUA_3G00765)-RELATED-RELATED"/>
    <property type="match status" value="1"/>
</dbReference>
<evidence type="ECO:0000313" key="2">
    <source>
        <dbReference type="EMBL" id="TNY22649.1"/>
    </source>
</evidence>
<proteinExistence type="predicted"/>
<dbReference type="OrthoDB" id="630895at2759"/>
<dbReference type="Pfam" id="PF13302">
    <property type="entry name" value="Acetyltransf_3"/>
    <property type="match status" value="1"/>
</dbReference>
<dbReference type="AlphaFoldDB" id="A0A5C5G2M4"/>
<dbReference type="InterPro" id="IPR016181">
    <property type="entry name" value="Acyl_CoA_acyltransferase"/>
</dbReference>
<dbReference type="InterPro" id="IPR000182">
    <property type="entry name" value="GNAT_dom"/>
</dbReference>
<evidence type="ECO:0000313" key="3">
    <source>
        <dbReference type="Proteomes" id="UP000311382"/>
    </source>
</evidence>
<dbReference type="Gene3D" id="3.40.630.30">
    <property type="match status" value="1"/>
</dbReference>
<protein>
    <submittedName>
        <fullName evidence="2">Putative GNAT family acetyltransferase</fullName>
    </submittedName>
</protein>
<organism evidence="2 3">
    <name type="scientific">Rhodotorula diobovata</name>
    <dbReference type="NCBI Taxonomy" id="5288"/>
    <lineage>
        <taxon>Eukaryota</taxon>
        <taxon>Fungi</taxon>
        <taxon>Dikarya</taxon>
        <taxon>Basidiomycota</taxon>
        <taxon>Pucciniomycotina</taxon>
        <taxon>Microbotryomycetes</taxon>
        <taxon>Sporidiobolales</taxon>
        <taxon>Sporidiobolaceae</taxon>
        <taxon>Rhodotorula</taxon>
    </lineage>
</organism>
<dbReference type="EMBL" id="SOZI01000022">
    <property type="protein sequence ID" value="TNY22649.1"/>
    <property type="molecule type" value="Genomic_DNA"/>
</dbReference>
<dbReference type="Proteomes" id="UP000311382">
    <property type="component" value="Unassembled WGS sequence"/>
</dbReference>
<feature type="domain" description="N-acetyltransferase" evidence="1">
    <location>
        <begin position="42"/>
        <end position="190"/>
    </location>
</feature>
<keyword evidence="3" id="KW-1185">Reference proteome</keyword>
<accession>A0A5C5G2M4</accession>
<keyword evidence="2" id="KW-0808">Transferase</keyword>
<evidence type="ECO:0000259" key="1">
    <source>
        <dbReference type="PROSITE" id="PS51186"/>
    </source>
</evidence>
<gene>
    <name evidence="2" type="ORF">DMC30DRAFT_129987</name>
</gene>
<dbReference type="SUPFAM" id="SSF55729">
    <property type="entry name" value="Acyl-CoA N-acyltransferases (Nat)"/>
    <property type="match status" value="1"/>
</dbReference>
<dbReference type="STRING" id="5288.A0A5C5G2M4"/>
<dbReference type="PROSITE" id="PS51186">
    <property type="entry name" value="GNAT"/>
    <property type="match status" value="1"/>
</dbReference>